<evidence type="ECO:0000313" key="4">
    <source>
        <dbReference type="Proteomes" id="UP000297872"/>
    </source>
</evidence>
<accession>A0A4Y8VE11</accession>
<reference evidence="3 4" key="1">
    <citation type="submission" date="2019-02" db="EMBL/GenBank/DDBJ databases">
        <title>Draft Genome Sequence of the Prevotella sp. BCRC 81118, Isolated from Human Feces.</title>
        <authorList>
            <person name="Huang C.-H."/>
        </authorList>
    </citation>
    <scope>NUCLEOTIDE SEQUENCE [LARGE SCALE GENOMIC DNA]</scope>
    <source>
        <strain evidence="3 4">BCRC 81118</strain>
    </source>
</reference>
<keyword evidence="3" id="KW-0378">Hydrolase</keyword>
<evidence type="ECO:0000313" key="3">
    <source>
        <dbReference type="EMBL" id="TFH78921.1"/>
    </source>
</evidence>
<keyword evidence="3" id="KW-0645">Protease</keyword>
<evidence type="ECO:0000259" key="2">
    <source>
        <dbReference type="Pfam" id="PF05547"/>
    </source>
</evidence>
<dbReference type="GO" id="GO:0006508">
    <property type="term" value="P:proteolysis"/>
    <property type="evidence" value="ECO:0007669"/>
    <property type="project" value="UniProtKB-KW"/>
</dbReference>
<comment type="caution">
    <text evidence="3">The sequence shown here is derived from an EMBL/GenBank/DDBJ whole genome shotgun (WGS) entry which is preliminary data.</text>
</comment>
<dbReference type="AlphaFoldDB" id="A0A4Y8VE11"/>
<dbReference type="Proteomes" id="UP000297872">
    <property type="component" value="Unassembled WGS sequence"/>
</dbReference>
<protein>
    <submittedName>
        <fullName evidence="3">M6 family metalloprotease domain-containing protein</fullName>
    </submittedName>
</protein>
<dbReference type="RefSeq" id="WP_134843853.1">
    <property type="nucleotide sequence ID" value="NZ_SGVY01000029.1"/>
</dbReference>
<sequence>MKKILLSIAFALMGIASGFAAKAYSGIITVTQSDGTELNVRIYGDEHFNWLTTEDGVLLVQEGNNYYIAETTSYGTLKATKFIAHNANKRVPAEIKAIKKQNHSRFRSYAIEQASTAKAMGTGNNGVKYFPHSGSPKALVILVEFSDTPFQSGEKAKNVFEHFLKGNVEDDLPDGYEAYTGSYKNKNLRNKGSVSDYFYDMSKGSYTPQFDVVGPYKLNHSSLYYGQGDKDNTYALVSDACKAADKDVDFSRYDADGDGMVDLVYIIYAGYPASMSGNPNDIWPKSGPGDGGFGTYDGKKVCRYGVHAELNFGRELNQKNGFLLSGIGLFCHEFSHTLGLPDLYPTVDASKVDNQNPEMWDLMDGGEYTFNGGYCPTPYSPWEMDAMGWATPVELGDEAKQVTLNSYYKERTAYKINGENDEYLLIQNIQKGGWWYGIAHVYNTGMLIWRIDYGTKDVNLFDNPNNNIGKPKVMIVPADGYVISDYNHGDGKKWTDAQYKASLQADPFPGTKNVTELLSVELNNSTLKKPFYNIKETDGVITFDYLKDFATGIDSPVIQQNQEKDTRIFTLDGRYLGTDVSQLTKGVYIIGKKKVIIK</sequence>
<dbReference type="EMBL" id="SGVY01000029">
    <property type="protein sequence ID" value="TFH78921.1"/>
    <property type="molecule type" value="Genomic_DNA"/>
</dbReference>
<dbReference type="PANTHER" id="PTHR41775:SF1">
    <property type="entry name" value="PEPTIDASE M6-LIKE DOMAIN-CONTAINING PROTEIN"/>
    <property type="match status" value="1"/>
</dbReference>
<gene>
    <name evidence="3" type="ORF">EXN75_10985</name>
</gene>
<evidence type="ECO:0000256" key="1">
    <source>
        <dbReference type="SAM" id="SignalP"/>
    </source>
</evidence>
<keyword evidence="4" id="KW-1185">Reference proteome</keyword>
<dbReference type="PANTHER" id="PTHR41775">
    <property type="entry name" value="SECRETED PROTEIN-RELATED"/>
    <property type="match status" value="1"/>
</dbReference>
<proteinExistence type="predicted"/>
<dbReference type="OrthoDB" id="9813478at2"/>
<dbReference type="InterPro" id="IPR008757">
    <property type="entry name" value="Peptidase_M6-like_domain"/>
</dbReference>
<dbReference type="SUPFAM" id="SSF55486">
    <property type="entry name" value="Metalloproteases ('zincins'), catalytic domain"/>
    <property type="match status" value="1"/>
</dbReference>
<feature type="signal peptide" evidence="1">
    <location>
        <begin position="1"/>
        <end position="23"/>
    </location>
</feature>
<name>A0A4Y8VE11_9BACT</name>
<feature type="domain" description="Peptidase M6-like" evidence="2">
    <location>
        <begin position="135"/>
        <end position="383"/>
    </location>
</feature>
<dbReference type="NCBIfam" id="TIGR03296">
    <property type="entry name" value="M6dom_TIGR03296"/>
    <property type="match status" value="1"/>
</dbReference>
<keyword evidence="3" id="KW-0482">Metalloprotease</keyword>
<organism evidence="3 4">
    <name type="scientific">Segatella hominis</name>
    <dbReference type="NCBI Taxonomy" id="2518605"/>
    <lineage>
        <taxon>Bacteria</taxon>
        <taxon>Pseudomonadati</taxon>
        <taxon>Bacteroidota</taxon>
        <taxon>Bacteroidia</taxon>
        <taxon>Bacteroidales</taxon>
        <taxon>Prevotellaceae</taxon>
        <taxon>Segatella</taxon>
    </lineage>
</organism>
<keyword evidence="1" id="KW-0732">Signal</keyword>
<dbReference type="GeneID" id="302995803"/>
<feature type="chain" id="PRO_5021429052" evidence="1">
    <location>
        <begin position="24"/>
        <end position="598"/>
    </location>
</feature>
<dbReference type="Pfam" id="PF05547">
    <property type="entry name" value="Peptidase_M6"/>
    <property type="match status" value="1"/>
</dbReference>
<dbReference type="GO" id="GO:0008237">
    <property type="term" value="F:metallopeptidase activity"/>
    <property type="evidence" value="ECO:0007669"/>
    <property type="project" value="UniProtKB-KW"/>
</dbReference>